<evidence type="ECO:0000313" key="3">
    <source>
        <dbReference type="Proteomes" id="UP000216207"/>
    </source>
</evidence>
<dbReference type="AlphaFoldDB" id="A0A268P3I1"/>
<dbReference type="OMA" id="RYISDSH"/>
<proteinExistence type="predicted"/>
<dbReference type="Proteomes" id="UP000216207">
    <property type="component" value="Unassembled WGS sequence"/>
</dbReference>
<dbReference type="RefSeq" id="WP_011247231.1">
    <property type="nucleotide sequence ID" value="NZ_BOQQ01000003.1"/>
</dbReference>
<dbReference type="InterPro" id="IPR054528">
    <property type="entry name" value="TcaA_5th"/>
</dbReference>
<name>A0A268P3I1_SHOCL</name>
<sequence length="162" mass="18191">MAVTSMWKRQVAVALLAAALLGGCSDPKPGALHAVPDETAERVSAFVTSYKQDMVAAVNDHELAQLEADYLLPNTSFFHALQRYGEELQKNGSTKELVSFEVENVYEDDKEGDYFADVIEQVHIMTDDQVDDITRNVRYWVVEGADQSLRLYTIIDRTNESD</sequence>
<feature type="domain" description="TcaA protein NTF2-like" evidence="1">
    <location>
        <begin position="41"/>
        <end position="153"/>
    </location>
</feature>
<comment type="caution">
    <text evidence="2">The sequence shown here is derived from an EMBL/GenBank/DDBJ whole genome shotgun (WGS) entry which is preliminary data.</text>
</comment>
<evidence type="ECO:0000259" key="1">
    <source>
        <dbReference type="Pfam" id="PF22819"/>
    </source>
</evidence>
<organism evidence="2 3">
    <name type="scientific">Shouchella clausii</name>
    <name type="common">Alkalihalobacillus clausii</name>
    <dbReference type="NCBI Taxonomy" id="79880"/>
    <lineage>
        <taxon>Bacteria</taxon>
        <taxon>Bacillati</taxon>
        <taxon>Bacillota</taxon>
        <taxon>Bacilli</taxon>
        <taxon>Bacillales</taxon>
        <taxon>Bacillaceae</taxon>
        <taxon>Shouchella</taxon>
    </lineage>
</organism>
<accession>A0A268P3I1</accession>
<dbReference type="EMBL" id="NPCC01000005">
    <property type="protein sequence ID" value="PAE90277.1"/>
    <property type="molecule type" value="Genomic_DNA"/>
</dbReference>
<reference evidence="2 3" key="1">
    <citation type="submission" date="2017-07" db="EMBL/GenBank/DDBJ databases">
        <title>Isolation and whole genome analysis of endospore-forming bacteria from heroin.</title>
        <authorList>
            <person name="Kalinowski J."/>
            <person name="Ahrens B."/>
            <person name="Al-Dilaimi A."/>
            <person name="Winkler A."/>
            <person name="Wibberg D."/>
            <person name="Schleenbecker U."/>
            <person name="Ruckert C."/>
            <person name="Wolfel R."/>
            <person name="Grass G."/>
        </authorList>
    </citation>
    <scope>NUCLEOTIDE SEQUENCE [LARGE SCALE GENOMIC DNA]</scope>
    <source>
        <strain evidence="2 3">7539</strain>
    </source>
</reference>
<evidence type="ECO:0000313" key="2">
    <source>
        <dbReference type="EMBL" id="PAE90277.1"/>
    </source>
</evidence>
<protein>
    <recommendedName>
        <fullName evidence="1">TcaA protein NTF2-like domain-containing protein</fullName>
    </recommendedName>
</protein>
<gene>
    <name evidence="2" type="ORF">CHH72_04660</name>
</gene>
<dbReference type="Pfam" id="PF22819">
    <property type="entry name" value="TcaA_5th"/>
    <property type="match status" value="1"/>
</dbReference>